<name>A0A0G1QXW1_9BACT</name>
<evidence type="ECO:0000256" key="1">
    <source>
        <dbReference type="SAM" id="Phobius"/>
    </source>
</evidence>
<protein>
    <submittedName>
        <fullName evidence="2">Uncharacterized protein</fullName>
    </submittedName>
</protein>
<organism evidence="2 3">
    <name type="scientific">Candidatus Azambacteria bacterium GW2011_GWC1_46_13</name>
    <dbReference type="NCBI Taxonomy" id="1618619"/>
    <lineage>
        <taxon>Bacteria</taxon>
        <taxon>Candidatus Azamiibacteriota</taxon>
    </lineage>
</organism>
<keyword evidence="1" id="KW-0472">Membrane</keyword>
<evidence type="ECO:0000313" key="3">
    <source>
        <dbReference type="Proteomes" id="UP000034569"/>
    </source>
</evidence>
<sequence length="262" mass="28878">MLSVSIPALHFLPAAAGRKCKAGQDGICAALALAIVDLVLIVAILLQVNNLVKDVLEVQNKQIEIGVMKERQNNLDAKLVDVDFDEGQWQTYKNEEFGFEIKYPKAWEVNKIDELPKNQIAAFSIDDPASPLQFYKYNIPDCDNILSKCVIKVNNCVISIYENKSNLSLKDWIDGSGIYSQPGPEGYIIEKAETVNINNMAAQKIYGVGSNAARGISIYVPSNNKIFGIIHPAEVGGENALASLKYNSICEKIAGIYFKFTD</sequence>
<keyword evidence="1" id="KW-1133">Transmembrane helix</keyword>
<proteinExistence type="predicted"/>
<reference evidence="2 3" key="1">
    <citation type="journal article" date="2015" name="Nature">
        <title>rRNA introns, odd ribosomes, and small enigmatic genomes across a large radiation of phyla.</title>
        <authorList>
            <person name="Brown C.T."/>
            <person name="Hug L.A."/>
            <person name="Thomas B.C."/>
            <person name="Sharon I."/>
            <person name="Castelle C.J."/>
            <person name="Singh A."/>
            <person name="Wilkins M.J."/>
            <person name="Williams K.H."/>
            <person name="Banfield J.F."/>
        </authorList>
    </citation>
    <scope>NUCLEOTIDE SEQUENCE [LARGE SCALE GENOMIC DNA]</scope>
</reference>
<gene>
    <name evidence="2" type="ORF">UX33_C0008G0009</name>
</gene>
<feature type="transmembrane region" description="Helical" evidence="1">
    <location>
        <begin position="27"/>
        <end position="46"/>
    </location>
</feature>
<keyword evidence="1" id="KW-0812">Transmembrane</keyword>
<evidence type="ECO:0000313" key="2">
    <source>
        <dbReference type="EMBL" id="KKU22633.1"/>
    </source>
</evidence>
<comment type="caution">
    <text evidence="2">The sequence shown here is derived from an EMBL/GenBank/DDBJ whole genome shotgun (WGS) entry which is preliminary data.</text>
</comment>
<accession>A0A0G1QXW1</accession>
<dbReference type="AlphaFoldDB" id="A0A0G1QXW1"/>
<dbReference type="EMBL" id="LCLU01000008">
    <property type="protein sequence ID" value="KKU22633.1"/>
    <property type="molecule type" value="Genomic_DNA"/>
</dbReference>
<dbReference type="Proteomes" id="UP000034569">
    <property type="component" value="Unassembled WGS sequence"/>
</dbReference>